<dbReference type="EMBL" id="LVVM01004126">
    <property type="protein sequence ID" value="OJA13510.1"/>
    <property type="molecule type" value="Genomic_DNA"/>
</dbReference>
<proteinExistence type="predicted"/>
<dbReference type="Proteomes" id="UP000183567">
    <property type="component" value="Unassembled WGS sequence"/>
</dbReference>
<gene>
    <name evidence="1" type="ORF">AZE42_08782</name>
</gene>
<evidence type="ECO:0000313" key="2">
    <source>
        <dbReference type="Proteomes" id="UP000183567"/>
    </source>
</evidence>
<reference evidence="1 2" key="1">
    <citation type="submission" date="2016-03" db="EMBL/GenBank/DDBJ databases">
        <title>Comparative genomics of the ectomycorrhizal sister species Rhizopogon vinicolor and Rhizopogon vesiculosus (Basidiomycota: Boletales) reveals a divergence of the mating type B locus.</title>
        <authorList>
            <person name="Mujic A.B."/>
            <person name="Kuo A."/>
            <person name="Tritt A."/>
            <person name="Lipzen A."/>
            <person name="Chen C."/>
            <person name="Johnson J."/>
            <person name="Sharma A."/>
            <person name="Barry K."/>
            <person name="Grigoriev I.V."/>
            <person name="Spatafora J.W."/>
        </authorList>
    </citation>
    <scope>NUCLEOTIDE SEQUENCE [LARGE SCALE GENOMIC DNA]</scope>
    <source>
        <strain evidence="1 2">AM-OR11-056</strain>
    </source>
</reference>
<evidence type="ECO:0000313" key="1">
    <source>
        <dbReference type="EMBL" id="OJA13510.1"/>
    </source>
</evidence>
<keyword evidence="2" id="KW-1185">Reference proteome</keyword>
<dbReference type="AlphaFoldDB" id="A0A1J8PW61"/>
<accession>A0A1J8PW61</accession>
<sequence length="111" mass="12467">MNMYFVESRGGKRRGLCSTTIGKRGSARSTMSSAEATRVYLKIRRPLQDGIARRVEEPQHWTLKKTDDGITASRFFNGEELFAHLDDDGKLTASPSSKGITSWVFQPVNEE</sequence>
<name>A0A1J8PW61_9AGAM</name>
<protein>
    <submittedName>
        <fullName evidence="1">Uncharacterized protein</fullName>
    </submittedName>
</protein>
<organism evidence="1 2">
    <name type="scientific">Rhizopogon vesiculosus</name>
    <dbReference type="NCBI Taxonomy" id="180088"/>
    <lineage>
        <taxon>Eukaryota</taxon>
        <taxon>Fungi</taxon>
        <taxon>Dikarya</taxon>
        <taxon>Basidiomycota</taxon>
        <taxon>Agaricomycotina</taxon>
        <taxon>Agaricomycetes</taxon>
        <taxon>Agaricomycetidae</taxon>
        <taxon>Boletales</taxon>
        <taxon>Suillineae</taxon>
        <taxon>Rhizopogonaceae</taxon>
        <taxon>Rhizopogon</taxon>
    </lineage>
</organism>
<comment type="caution">
    <text evidence="1">The sequence shown here is derived from an EMBL/GenBank/DDBJ whole genome shotgun (WGS) entry which is preliminary data.</text>
</comment>